<dbReference type="Pfam" id="PF07765">
    <property type="entry name" value="KIP1"/>
    <property type="match status" value="1"/>
</dbReference>
<reference evidence="6 7" key="1">
    <citation type="submission" date="2021-05" db="EMBL/GenBank/DDBJ databases">
        <title>Genome Assembly of Synthetic Allotetraploid Brassica napus Reveals Homoeologous Exchanges between Subgenomes.</title>
        <authorList>
            <person name="Davis J.T."/>
        </authorList>
    </citation>
    <scope>NUCLEOTIDE SEQUENCE [LARGE SCALE GENOMIC DNA]</scope>
    <source>
        <strain evidence="7">cv. Da-Ae</strain>
        <tissue evidence="6">Seedling</tissue>
    </source>
</reference>
<dbReference type="PANTHER" id="PTHR32258">
    <property type="entry name" value="PROTEIN NETWORKED 4A"/>
    <property type="match status" value="1"/>
</dbReference>
<dbReference type="PROSITE" id="PS51774">
    <property type="entry name" value="NAB"/>
    <property type="match status" value="1"/>
</dbReference>
<feature type="coiled-coil region" evidence="3">
    <location>
        <begin position="353"/>
        <end position="479"/>
    </location>
</feature>
<feature type="domain" description="NAB" evidence="5">
    <location>
        <begin position="1"/>
        <end position="69"/>
    </location>
</feature>
<evidence type="ECO:0000313" key="6">
    <source>
        <dbReference type="EMBL" id="KAH0855887.1"/>
    </source>
</evidence>
<evidence type="ECO:0000256" key="4">
    <source>
        <dbReference type="SAM" id="MobiDB-lite"/>
    </source>
</evidence>
<feature type="region of interest" description="Disordered" evidence="4">
    <location>
        <begin position="91"/>
        <end position="171"/>
    </location>
</feature>
<feature type="coiled-coil region" evidence="3">
    <location>
        <begin position="232"/>
        <end position="294"/>
    </location>
</feature>
<evidence type="ECO:0000256" key="2">
    <source>
        <dbReference type="ARBA" id="ARBA00038006"/>
    </source>
</evidence>
<dbReference type="Proteomes" id="UP000824890">
    <property type="component" value="Unassembled WGS sequence"/>
</dbReference>
<organism evidence="6 7">
    <name type="scientific">Brassica napus</name>
    <name type="common">Rape</name>
    <dbReference type="NCBI Taxonomy" id="3708"/>
    <lineage>
        <taxon>Eukaryota</taxon>
        <taxon>Viridiplantae</taxon>
        <taxon>Streptophyta</taxon>
        <taxon>Embryophyta</taxon>
        <taxon>Tracheophyta</taxon>
        <taxon>Spermatophyta</taxon>
        <taxon>Magnoliopsida</taxon>
        <taxon>eudicotyledons</taxon>
        <taxon>Gunneridae</taxon>
        <taxon>Pentapetalae</taxon>
        <taxon>rosids</taxon>
        <taxon>malvids</taxon>
        <taxon>Brassicales</taxon>
        <taxon>Brassicaceae</taxon>
        <taxon>Brassiceae</taxon>
        <taxon>Brassica</taxon>
    </lineage>
</organism>
<keyword evidence="7" id="KW-1185">Reference proteome</keyword>
<feature type="coiled-coil region" evidence="3">
    <location>
        <begin position="541"/>
        <end position="589"/>
    </location>
</feature>
<name>A0ABQ7XIV1_BRANA</name>
<dbReference type="EMBL" id="JAGKQM010000019">
    <property type="protein sequence ID" value="KAH0855887.1"/>
    <property type="molecule type" value="Genomic_DNA"/>
</dbReference>
<comment type="caution">
    <text evidence="6">The sequence shown here is derived from an EMBL/GenBank/DDBJ whole genome shotgun (WGS) entry which is preliminary data.</text>
</comment>
<evidence type="ECO:0000259" key="5">
    <source>
        <dbReference type="PROSITE" id="PS51774"/>
    </source>
</evidence>
<evidence type="ECO:0000256" key="1">
    <source>
        <dbReference type="ARBA" id="ARBA00023054"/>
    </source>
</evidence>
<comment type="similarity">
    <text evidence="2">Belongs to the NET family.</text>
</comment>
<keyword evidence="1 3" id="KW-0175">Coiled coil</keyword>
<dbReference type="PANTHER" id="PTHR32258:SF41">
    <property type="entry name" value="PROTEIN NETWORKED 1C"/>
    <property type="match status" value="1"/>
</dbReference>
<sequence>MRMTFSQSCYYMDSNVKKMIKVLEEDADSFARRAEMYYRKRPELMQLVEEFYRAYRALAERYNHATVVIHKAHQTIAEELPNQVSFIFGDESHAGADGDPQTPDMRPPIRARGEDDVPFGKARKGLKFDDGDETVSETERASKAEAERLSNLESEISRAQEDSARLNDKASSAEAEIQILRQVIEKLESEKESTLVQYQQCLQRIADLEEAHKDAGEVEAETLALKQSLADKEAALDNYKQCLTTIANLEERLRKAEEDAWGINERAELAGVEVVNLKQTISKLTEDKEASELQYQQCLNIIADLKLKLYSTQEETKRLSSDQKLTEMQTELVKLWSNVQEEHLRFQEAETAFQTLQQLHSQSQEELNNLAAELRSKSQIINNLEKRNNEMHEEIQQAKVESLSSVASVKSLQEDVSSLKQTILKLEAEVELKQQEMYCLKEENSNLRECNETEKIALVEKLVEKNHALENSISHLNIELGAAKGKLKTLKEACQSLSVENHHSAIEKLVLVEFFRQVKSEAEKSTARKTIDKLIDAETENLQLKRNLLSIRSAKDRLEDRLREKEKELEEVKREVLKERCRVELWESQAATFFCDKEVLAVHETLNKTMTHEVAEAYNGLKSRSVDVDKRRAIGHDSMNESLKVEDMCLRIKAIAEAITEKEKLLLLENSNAYSMLETAMKR</sequence>
<evidence type="ECO:0000256" key="3">
    <source>
        <dbReference type="SAM" id="Coils"/>
    </source>
</evidence>
<dbReference type="InterPro" id="IPR051861">
    <property type="entry name" value="NET_actin-binding_domain"/>
</dbReference>
<protein>
    <recommendedName>
        <fullName evidence="5">NAB domain-containing protein</fullName>
    </recommendedName>
</protein>
<evidence type="ECO:0000313" key="7">
    <source>
        <dbReference type="Proteomes" id="UP000824890"/>
    </source>
</evidence>
<proteinExistence type="inferred from homology"/>
<dbReference type="InterPro" id="IPR011684">
    <property type="entry name" value="NAB"/>
</dbReference>
<gene>
    <name evidence="6" type="ORF">HID58_084148</name>
</gene>
<feature type="compositionally biased region" description="Basic and acidic residues" evidence="4">
    <location>
        <begin position="137"/>
        <end position="168"/>
    </location>
</feature>
<accession>A0ABQ7XIV1</accession>